<evidence type="ECO:0000256" key="9">
    <source>
        <dbReference type="PROSITE-ProRule" id="PRU10141"/>
    </source>
</evidence>
<feature type="region of interest" description="Disordered" evidence="10">
    <location>
        <begin position="734"/>
        <end position="789"/>
    </location>
</feature>
<name>A0A163FPV3_DIDRA</name>
<dbReference type="SMART" id="SM00220">
    <property type="entry name" value="S_TKc"/>
    <property type="match status" value="1"/>
</dbReference>
<dbReference type="PROSITE" id="PS00107">
    <property type="entry name" value="PROTEIN_KINASE_ATP"/>
    <property type="match status" value="1"/>
</dbReference>
<feature type="binding site" evidence="9">
    <location>
        <position position="287"/>
    </location>
    <ligand>
        <name>ATP</name>
        <dbReference type="ChEBI" id="CHEBI:30616"/>
    </ligand>
</feature>
<feature type="compositionally biased region" description="Acidic residues" evidence="10">
    <location>
        <begin position="1543"/>
        <end position="1554"/>
    </location>
</feature>
<evidence type="ECO:0000256" key="2">
    <source>
        <dbReference type="ARBA" id="ARBA00005575"/>
    </source>
</evidence>
<feature type="compositionally biased region" description="Low complexity" evidence="10">
    <location>
        <begin position="736"/>
        <end position="747"/>
    </location>
</feature>
<dbReference type="GO" id="GO:0005524">
    <property type="term" value="F:ATP binding"/>
    <property type="evidence" value="ECO:0007669"/>
    <property type="project" value="UniProtKB-UniRule"/>
</dbReference>
<feature type="region of interest" description="Disordered" evidence="10">
    <location>
        <begin position="554"/>
        <end position="592"/>
    </location>
</feature>
<evidence type="ECO:0000313" key="15">
    <source>
        <dbReference type="Proteomes" id="UP000076837"/>
    </source>
</evidence>
<dbReference type="GO" id="GO:0004674">
    <property type="term" value="F:protein serine/threonine kinase activity"/>
    <property type="evidence" value="ECO:0007669"/>
    <property type="project" value="InterPro"/>
</dbReference>
<evidence type="ECO:0000256" key="3">
    <source>
        <dbReference type="ARBA" id="ARBA00022729"/>
    </source>
</evidence>
<dbReference type="SUPFAM" id="SSF56112">
    <property type="entry name" value="Protein kinase-like (PK-like)"/>
    <property type="match status" value="1"/>
</dbReference>
<dbReference type="Gene3D" id="1.10.510.10">
    <property type="entry name" value="Transferase(Phosphotransferase) domain 1"/>
    <property type="match status" value="1"/>
</dbReference>
<organism evidence="14 15">
    <name type="scientific">Didymella rabiei</name>
    <name type="common">Chickpea ascochyta blight fungus</name>
    <name type="synonym">Mycosphaerella rabiei</name>
    <dbReference type="NCBI Taxonomy" id="5454"/>
    <lineage>
        <taxon>Eukaryota</taxon>
        <taxon>Fungi</taxon>
        <taxon>Dikarya</taxon>
        <taxon>Ascomycota</taxon>
        <taxon>Pezizomycotina</taxon>
        <taxon>Dothideomycetes</taxon>
        <taxon>Pleosporomycetidae</taxon>
        <taxon>Pleosporales</taxon>
        <taxon>Pleosporineae</taxon>
        <taxon>Didymellaceae</taxon>
        <taxon>Ascochyta</taxon>
    </lineage>
</organism>
<feature type="region of interest" description="Disordered" evidence="10">
    <location>
        <begin position="1224"/>
        <end position="1255"/>
    </location>
</feature>
<dbReference type="EMBL" id="JYNV01000156">
    <property type="protein sequence ID" value="KZM24481.1"/>
    <property type="molecule type" value="Genomic_DNA"/>
</dbReference>
<keyword evidence="15" id="KW-1185">Reference proteome</keyword>
<feature type="domain" description="MRH" evidence="13">
    <location>
        <begin position="1166"/>
        <end position="1326"/>
    </location>
</feature>
<feature type="compositionally biased region" description="Acidic residues" evidence="10">
    <location>
        <begin position="1242"/>
        <end position="1254"/>
    </location>
</feature>
<evidence type="ECO:0000259" key="12">
    <source>
        <dbReference type="PROSITE" id="PS50011"/>
    </source>
</evidence>
<feature type="compositionally biased region" description="Acidic residues" evidence="10">
    <location>
        <begin position="554"/>
        <end position="564"/>
    </location>
</feature>
<dbReference type="InterPro" id="IPR008984">
    <property type="entry name" value="SMAD_FHA_dom_sf"/>
</dbReference>
<evidence type="ECO:0000256" key="1">
    <source>
        <dbReference type="ARBA" id="ARBA00004623"/>
    </source>
</evidence>
<evidence type="ECO:0000256" key="7">
    <source>
        <dbReference type="ARBA" id="ARBA00023157"/>
    </source>
</evidence>
<dbReference type="InterPro" id="IPR017441">
    <property type="entry name" value="Protein_kinase_ATP_BS"/>
</dbReference>
<reference evidence="14 15" key="1">
    <citation type="journal article" date="2016" name="Sci. Rep.">
        <title>Draft genome sequencing and secretome analysis of fungal phytopathogen Ascochyta rabiei provides insight into the necrotrophic effector repertoire.</title>
        <authorList>
            <person name="Verma S."/>
            <person name="Gazara R.K."/>
            <person name="Nizam S."/>
            <person name="Parween S."/>
            <person name="Chattopadhyay D."/>
            <person name="Verma P.K."/>
        </authorList>
    </citation>
    <scope>NUCLEOTIDE SEQUENCE [LARGE SCALE GENOMIC DNA]</scope>
    <source>
        <strain evidence="14 15">ArDII</strain>
    </source>
</reference>
<proteinExistence type="inferred from homology"/>
<evidence type="ECO:0000256" key="5">
    <source>
        <dbReference type="ARBA" id="ARBA00022840"/>
    </source>
</evidence>
<evidence type="ECO:0000256" key="8">
    <source>
        <dbReference type="ARBA" id="ARBA00030237"/>
    </source>
</evidence>
<keyword evidence="4 9" id="KW-0547">Nucleotide-binding</keyword>
<comment type="similarity">
    <text evidence="2">Belongs to the protein kinase superfamily. CAMK Ser/Thr protein kinase family. CHEK2 subfamily.</text>
</comment>
<feature type="compositionally biased region" description="Polar residues" evidence="10">
    <location>
        <begin position="1073"/>
        <end position="1088"/>
    </location>
</feature>
<dbReference type="STRING" id="5454.A0A163FPV3"/>
<dbReference type="GO" id="GO:0010506">
    <property type="term" value="P:regulation of autophagy"/>
    <property type="evidence" value="ECO:0007669"/>
    <property type="project" value="InterPro"/>
</dbReference>
<evidence type="ECO:0000259" key="11">
    <source>
        <dbReference type="PROSITE" id="PS50006"/>
    </source>
</evidence>
<dbReference type="Pfam" id="PF00498">
    <property type="entry name" value="FHA"/>
    <property type="match status" value="1"/>
</dbReference>
<feature type="domain" description="Protein kinase" evidence="12">
    <location>
        <begin position="258"/>
        <end position="536"/>
    </location>
</feature>
<dbReference type="PROSITE" id="PS00108">
    <property type="entry name" value="PROTEIN_KINASE_ST"/>
    <property type="match status" value="1"/>
</dbReference>
<feature type="region of interest" description="Disordered" evidence="10">
    <location>
        <begin position="832"/>
        <end position="873"/>
    </location>
</feature>
<evidence type="ECO:0000256" key="4">
    <source>
        <dbReference type="ARBA" id="ARBA00022741"/>
    </source>
</evidence>
<dbReference type="FunFam" id="1.10.510.10:FF:000571">
    <property type="entry name" value="Maternal embryonic leucine zipper kinase"/>
    <property type="match status" value="1"/>
</dbReference>
<comment type="caution">
    <text evidence="14">The sequence shown here is derived from an EMBL/GenBank/DDBJ whole genome shotgun (WGS) entry which is preliminary data.</text>
</comment>
<dbReference type="SUPFAM" id="SSF49879">
    <property type="entry name" value="SMAD/FHA domain"/>
    <property type="match status" value="1"/>
</dbReference>
<keyword evidence="7" id="KW-1015">Disulfide bond</keyword>
<feature type="domain" description="FHA" evidence="11">
    <location>
        <begin position="118"/>
        <end position="171"/>
    </location>
</feature>
<feature type="compositionally biased region" description="Acidic residues" evidence="10">
    <location>
        <begin position="1494"/>
        <end position="1509"/>
    </location>
</feature>
<dbReference type="Proteomes" id="UP000076837">
    <property type="component" value="Unassembled WGS sequence"/>
</dbReference>
<feature type="compositionally biased region" description="Low complexity" evidence="10">
    <location>
        <begin position="842"/>
        <end position="852"/>
    </location>
</feature>
<feature type="compositionally biased region" description="Acidic residues" evidence="10">
    <location>
        <begin position="575"/>
        <end position="592"/>
    </location>
</feature>
<dbReference type="InterPro" id="IPR045269">
    <property type="entry name" value="Atg1-like"/>
</dbReference>
<dbReference type="PROSITE" id="PS50006">
    <property type="entry name" value="FHA_DOMAIN"/>
    <property type="match status" value="1"/>
</dbReference>
<feature type="compositionally biased region" description="Polar residues" evidence="10">
    <location>
        <begin position="760"/>
        <end position="776"/>
    </location>
</feature>
<dbReference type="InterPro" id="IPR011009">
    <property type="entry name" value="Kinase-like_dom_sf"/>
</dbReference>
<evidence type="ECO:0000313" key="14">
    <source>
        <dbReference type="EMBL" id="KZM24481.1"/>
    </source>
</evidence>
<evidence type="ECO:0000259" key="13">
    <source>
        <dbReference type="PROSITE" id="PS51914"/>
    </source>
</evidence>
<dbReference type="InterPro" id="IPR012913">
    <property type="entry name" value="OS9-like_dom"/>
</dbReference>
<evidence type="ECO:0000256" key="10">
    <source>
        <dbReference type="SAM" id="MobiDB-lite"/>
    </source>
</evidence>
<keyword evidence="3" id="KW-0732">Signal</keyword>
<dbReference type="GO" id="GO:0006914">
    <property type="term" value="P:autophagy"/>
    <property type="evidence" value="ECO:0007669"/>
    <property type="project" value="UniProtKB-KW"/>
</dbReference>
<feature type="compositionally biased region" description="Basic and acidic residues" evidence="10">
    <location>
        <begin position="1512"/>
        <end position="1526"/>
    </location>
</feature>
<evidence type="ECO:0000256" key="6">
    <source>
        <dbReference type="ARBA" id="ARBA00023006"/>
    </source>
</evidence>
<dbReference type="GO" id="GO:0012505">
    <property type="term" value="C:endomembrane system"/>
    <property type="evidence" value="ECO:0007669"/>
    <property type="project" value="UniProtKB-ARBA"/>
</dbReference>
<dbReference type="PROSITE" id="PS51914">
    <property type="entry name" value="MRH"/>
    <property type="match status" value="1"/>
</dbReference>
<dbReference type="PROSITE" id="PS50011">
    <property type="entry name" value="PROTEIN_KINASE_DOM"/>
    <property type="match status" value="1"/>
</dbReference>
<comment type="subcellular location">
    <subcellularLocation>
        <location evidence="1">Preautophagosomal structure membrane</location>
        <topology evidence="1">Peripheral membrane protein</topology>
    </subcellularLocation>
</comment>
<feature type="region of interest" description="Disordered" evidence="10">
    <location>
        <begin position="1"/>
        <end position="20"/>
    </location>
</feature>
<dbReference type="InterPro" id="IPR044865">
    <property type="entry name" value="MRH_dom"/>
</dbReference>
<dbReference type="SUPFAM" id="SSF50911">
    <property type="entry name" value="Mannose 6-phosphate receptor domain"/>
    <property type="match status" value="1"/>
</dbReference>
<dbReference type="SMART" id="SM00240">
    <property type="entry name" value="FHA"/>
    <property type="match status" value="1"/>
</dbReference>
<accession>A0A163FPV3</accession>
<keyword evidence="6" id="KW-0072">Autophagy</keyword>
<dbReference type="GO" id="GO:0034045">
    <property type="term" value="C:phagophore assembly site membrane"/>
    <property type="evidence" value="ECO:0007669"/>
    <property type="project" value="UniProtKB-SubCell"/>
</dbReference>
<dbReference type="InterPro" id="IPR000253">
    <property type="entry name" value="FHA_dom"/>
</dbReference>
<feature type="region of interest" description="Disordered" evidence="10">
    <location>
        <begin position="606"/>
        <end position="629"/>
    </location>
</feature>
<dbReference type="FunFam" id="3.30.200.20:FF:000470">
    <property type="entry name" value="Serine/threonine-protein kinase RAD53"/>
    <property type="match status" value="1"/>
</dbReference>
<dbReference type="PANTHER" id="PTHR24348">
    <property type="entry name" value="SERINE/THREONINE-PROTEIN KINASE UNC-51-RELATED"/>
    <property type="match status" value="1"/>
</dbReference>
<sequence>MSQTQPSTQQVLDPRRVGRNNSGLNDCDIADVLVILHPATPTAIKIVENTAESRPQHVLFRNSLDPDSMNASLADIEEQETIIINGAGDRVGQSSRAGADLALRMSSARTLRFKDLGFIFGRNPNSADIVFGQDSGKRISNQHFRIYLNLDGVLMIEDLSTNGTIVDDQLLKNKDKRFSRIRMVGSGAIICIQSSNDAEMIKFVVRVPSRVSHIDRFRDNLRNFIADCAKGDDKTKAVQRIGKHYGGPAMKWDGGTNYNIVGLLGKGAFATVHQLATKMEGKLLAAKELEKRRFMKNGQLDKKIDNEMRIMQGLRHPNIVEFVEYHDQGDYLYIIMEYVRHGDLQAYLNQNGPMSESLTRVIGQQILSALAYLHRSQITHRDIKPDNILIADVDPLKVKLSDFGLSKVVKHEETFLKTFCGTLLYCAPEVFPDYGESKGTKRRRGAKQYHSYSSSVDIWSFGGVLWYALCGEPPFKGIADATGQAMYNNITTTPLKSTPLERVGVSPQCIDLLMNMLQTDPSLRPDARACLNHPWLKEGIAIPPDPVLQSIVEEEEEEEEEEAEQQLSQLSIGGDLEEEEIPESDNEADIDDDLIELVGESRQTKRIRADPLYPRNQVRDHDEDSSVDASFQSEHVIDEGESFKVMPTPRRPRLFGEIGHYALQSSGILHNHAQEALSQPDNIESDYRDSMPIFSHTVGGAEREVPFSAPPHLDGGFSSPSLLGTESLVRELNMTSPVSPGSGVYSPNEPATPRTPDVPQRNSLEQSSKFASQISEPTPKARPSTSNRQISLPVTASYYYDPLDPNTHNLEYASRVSGFDFVGAQKEATAGASAYEDTTRGSDVSSSVASTSQTGEALSPSAEVPSVPAELDIRPPPRRLGKLVATADSFAPNLILNIDKSKTSWGRLANNTIVYDQSRDTRIPKTAFIIFWYSSGGDSAETVQELSQKNKDWTSLEKLNVGIWTCATHGISVNGKHLRQKDEKGRALFGHLHTGDIVQVYQDARGTECLKFRCEFHLGSGKDPRPTNNSFQVLKHVFDDLLAFPQYEVAWPDTFILEDDATRLLAQEAPTLLGSSSTATPKSQQTQELSKHEQPFAGGPAADDALPHTYEAVVLQGQRYLCSIPMILDDVQQNDTTTAEEAKAEEEKELMRATDRGWELLEGMRGSCIYYLSGWWSYSFCYKDEVKQFHQLPPGRGVPIYPPVEDTSVHSFVLGRFSKEDKRKKDHARKTLSSEQGSKDAYDDEGNAPDEEEKALEIPRLETKGSSRYMVQRLSDGTECDLTGQPRKIDVQFHCNPQSTDKIAMIKETSICSYLMVVDTPRLCHDVAFLPPQKNFSHPITCQAVIPAADADEWTAAALEAKIRETERLLALAGSEDTANTNPLRDIADGLEGSTKRGPIIGGIEVGAQALVGSKGKVIEKTVVVGGGKETYIGTVASSDGTQMSKEEMKRLNIPDPKDVEKLKGNLRKLAGKKGWKLDLVDTPRGREFRGIIEAEDQDEEMLETEESAQDGNDRKAAREGKEGKNAGKRMSPGKQEAAGPVAEEDEEVYEGSEEVYKDEL</sequence>
<protein>
    <recommendedName>
        <fullName evidence="8">Autophagy-related protein 1</fullName>
    </recommendedName>
</protein>
<dbReference type="InterPro" id="IPR000719">
    <property type="entry name" value="Prot_kinase_dom"/>
</dbReference>
<dbReference type="Pfam" id="PF00069">
    <property type="entry name" value="Pkinase"/>
    <property type="match status" value="1"/>
</dbReference>
<dbReference type="InterPro" id="IPR009011">
    <property type="entry name" value="Man6P_isomerase_rcpt-bd_dom_sf"/>
</dbReference>
<dbReference type="InterPro" id="IPR008271">
    <property type="entry name" value="Ser/Thr_kinase_AS"/>
</dbReference>
<feature type="region of interest" description="Disordered" evidence="10">
    <location>
        <begin position="1072"/>
        <end position="1102"/>
    </location>
</feature>
<dbReference type="Pfam" id="PF07915">
    <property type="entry name" value="PRKCSH"/>
    <property type="match status" value="1"/>
</dbReference>
<feature type="region of interest" description="Disordered" evidence="10">
    <location>
        <begin position="1494"/>
        <end position="1561"/>
    </location>
</feature>
<dbReference type="Gene3D" id="2.60.200.20">
    <property type="match status" value="1"/>
</dbReference>
<feature type="compositionally biased region" description="Polar residues" evidence="10">
    <location>
        <begin position="1"/>
        <end position="11"/>
    </location>
</feature>
<dbReference type="Gene3D" id="2.70.130.10">
    <property type="entry name" value="Mannose-6-phosphate receptor binding domain"/>
    <property type="match status" value="1"/>
</dbReference>
<keyword evidence="5 9" id="KW-0067">ATP-binding</keyword>
<gene>
    <name evidence="14" type="ORF">ST47_g4373</name>
</gene>